<dbReference type="Proteomes" id="UP001223646">
    <property type="component" value="Unassembled WGS sequence"/>
</dbReference>
<dbReference type="CDD" id="cd20736">
    <property type="entry name" value="PoNe_Nuclease"/>
    <property type="match status" value="1"/>
</dbReference>
<dbReference type="InterPro" id="IPR003509">
    <property type="entry name" value="UPF0102_YraN-like"/>
</dbReference>
<comment type="caution">
    <text evidence="3">The sequence shown here is derived from an EMBL/GenBank/DDBJ whole genome shotgun (WGS) entry which is preliminary data.</text>
</comment>
<proteinExistence type="inferred from homology"/>
<dbReference type="RefSeq" id="WP_048735531.1">
    <property type="nucleotide sequence ID" value="NZ_JASOMP010000001.1"/>
</dbReference>
<protein>
    <recommendedName>
        <fullName evidence="2">UPF0102 protein QP460_008065</fullName>
    </recommendedName>
</protein>
<dbReference type="Gene3D" id="3.40.1350.10">
    <property type="match status" value="1"/>
</dbReference>
<dbReference type="SUPFAM" id="SSF52980">
    <property type="entry name" value="Restriction endonuclease-like"/>
    <property type="match status" value="1"/>
</dbReference>
<dbReference type="PANTHER" id="PTHR34039:SF1">
    <property type="entry name" value="UPF0102 PROTEIN YRAN"/>
    <property type="match status" value="1"/>
</dbReference>
<evidence type="ECO:0000256" key="2">
    <source>
        <dbReference type="HAMAP-Rule" id="MF_00048"/>
    </source>
</evidence>
<evidence type="ECO:0000256" key="1">
    <source>
        <dbReference type="ARBA" id="ARBA00006738"/>
    </source>
</evidence>
<dbReference type="HAMAP" id="MF_00048">
    <property type="entry name" value="UPF0102"/>
    <property type="match status" value="1"/>
</dbReference>
<organism evidence="3 4">
    <name type="scientific">Corynebacterium amycolatum</name>
    <dbReference type="NCBI Taxonomy" id="43765"/>
    <lineage>
        <taxon>Bacteria</taxon>
        <taxon>Bacillati</taxon>
        <taxon>Actinomycetota</taxon>
        <taxon>Actinomycetes</taxon>
        <taxon>Mycobacteriales</taxon>
        <taxon>Corynebacteriaceae</taxon>
        <taxon>Corynebacterium</taxon>
    </lineage>
</organism>
<evidence type="ECO:0000313" key="3">
    <source>
        <dbReference type="EMBL" id="MEO3717541.1"/>
    </source>
</evidence>
<dbReference type="AlphaFoldDB" id="A0AAW9SZD0"/>
<dbReference type="GO" id="GO:0003676">
    <property type="term" value="F:nucleic acid binding"/>
    <property type="evidence" value="ECO:0007669"/>
    <property type="project" value="InterPro"/>
</dbReference>
<reference evidence="3" key="2">
    <citation type="submission" date="2024-05" db="EMBL/GenBank/DDBJ databases">
        <authorList>
            <person name="Wolfe A."/>
        </authorList>
    </citation>
    <scope>NUCLEOTIDE SEQUENCE</scope>
    <source>
        <strain evidence="3">UMB1064</strain>
    </source>
</reference>
<comment type="similarity">
    <text evidence="1 2">Belongs to the UPF0102 family.</text>
</comment>
<dbReference type="InterPro" id="IPR011856">
    <property type="entry name" value="tRNA_endonuc-like_dom_sf"/>
</dbReference>
<evidence type="ECO:0000313" key="4">
    <source>
        <dbReference type="Proteomes" id="UP001223646"/>
    </source>
</evidence>
<accession>A0AAW9SZD0</accession>
<dbReference type="InterPro" id="IPR011335">
    <property type="entry name" value="Restrct_endonuc-II-like"/>
</dbReference>
<dbReference type="EMBL" id="JASOOY020000030">
    <property type="protein sequence ID" value="MEO3717541.1"/>
    <property type="molecule type" value="Genomic_DNA"/>
</dbReference>
<dbReference type="PANTHER" id="PTHR34039">
    <property type="entry name" value="UPF0102 PROTEIN YRAN"/>
    <property type="match status" value="1"/>
</dbReference>
<reference evidence="3" key="1">
    <citation type="submission" date="2023-05" db="EMBL/GenBank/DDBJ databases">
        <authorList>
            <person name="Du J."/>
        </authorList>
    </citation>
    <scope>NUCLEOTIDE SEQUENCE</scope>
    <source>
        <strain evidence="3">UMB1064</strain>
    </source>
</reference>
<gene>
    <name evidence="3" type="ORF">QP460_008065</name>
</gene>
<dbReference type="Pfam" id="PF02021">
    <property type="entry name" value="UPF0102"/>
    <property type="match status" value="1"/>
</dbReference>
<sequence>MTQNFEELTTRQLGAFGEDFVAEMLEDQGWEIIARNERVGRYELDLIAEDVDGRLHFVEVKTRRSSRSSQFGDGREAITAAKLRHLYKAAAQWRSESSTYWLESVVIDCAEVTVSSPSSGPPVVAVTYIPAICDAATMWDC</sequence>
<name>A0AAW9SZD0_CORAY</name>